<dbReference type="RefSeq" id="WP_182386975.1">
    <property type="nucleotide sequence ID" value="NZ_CP059833.1"/>
</dbReference>
<organism evidence="1 2">
    <name type="scientific">Corynebacterium hindlerae</name>
    <dbReference type="NCBI Taxonomy" id="699041"/>
    <lineage>
        <taxon>Bacteria</taxon>
        <taxon>Bacillati</taxon>
        <taxon>Actinomycetota</taxon>
        <taxon>Actinomycetes</taxon>
        <taxon>Mycobacteriales</taxon>
        <taxon>Corynebacteriaceae</taxon>
        <taxon>Corynebacterium</taxon>
    </lineage>
</organism>
<reference evidence="1 2" key="1">
    <citation type="submission" date="2020-07" db="EMBL/GenBank/DDBJ databases">
        <title>non toxigenic Corynebacterium sp. nov from a clinical source.</title>
        <authorList>
            <person name="Bernier A.-M."/>
            <person name="Bernard K."/>
        </authorList>
    </citation>
    <scope>NUCLEOTIDE SEQUENCE [LARGE SCALE GENOMIC DNA]</scope>
    <source>
        <strain evidence="2">NML 93-0612</strain>
    </source>
</reference>
<keyword evidence="2" id="KW-1185">Reference proteome</keyword>
<name>A0A7G5FHS3_9CORY</name>
<dbReference type="AlphaFoldDB" id="A0A7G5FHS3"/>
<evidence type="ECO:0000313" key="1">
    <source>
        <dbReference type="EMBL" id="QMV86164.1"/>
    </source>
</evidence>
<evidence type="ECO:0000313" key="2">
    <source>
        <dbReference type="Proteomes" id="UP000515570"/>
    </source>
</evidence>
<proteinExistence type="predicted"/>
<protein>
    <recommendedName>
        <fullName evidence="3">Asp23/Gls24 family envelope stress response protein</fullName>
    </recommendedName>
</protein>
<evidence type="ECO:0008006" key="3">
    <source>
        <dbReference type="Google" id="ProtNLM"/>
    </source>
</evidence>
<sequence length="94" mass="10106">MTDYLEPSLATHIQDAVCSCDGVAHLHSGQFGEIALLYPGLRVPGLRLVAERLEVHVVVKLTAGDLHQLATTIRHAVSELVDLPIDVTIGDVTI</sequence>
<dbReference type="EMBL" id="CP059833">
    <property type="protein sequence ID" value="QMV86164.1"/>
    <property type="molecule type" value="Genomic_DNA"/>
</dbReference>
<gene>
    <name evidence="1" type="ORF">HW450_05470</name>
</gene>
<accession>A0A7G5FHS3</accession>
<dbReference type="Proteomes" id="UP000515570">
    <property type="component" value="Chromosome"/>
</dbReference>